<dbReference type="InterPro" id="IPR008966">
    <property type="entry name" value="Adhesion_dom_sf"/>
</dbReference>
<dbReference type="InterPro" id="IPR000259">
    <property type="entry name" value="Adhesion_dom_fimbrial"/>
</dbReference>
<dbReference type="AlphaFoldDB" id="A0A542D0Y0"/>
<organism evidence="3">
    <name type="scientific">Serratia fonticola</name>
    <dbReference type="NCBI Taxonomy" id="47917"/>
    <lineage>
        <taxon>Bacteria</taxon>
        <taxon>Pseudomonadati</taxon>
        <taxon>Pseudomonadota</taxon>
        <taxon>Gammaproteobacteria</taxon>
        <taxon>Enterobacterales</taxon>
        <taxon>Yersiniaceae</taxon>
        <taxon>Serratia</taxon>
    </lineage>
</organism>
<dbReference type="OrthoDB" id="8875995at2"/>
<feature type="domain" description="Fimbrial-type adhesion" evidence="2">
    <location>
        <begin position="259"/>
        <end position="449"/>
    </location>
</feature>
<feature type="signal peptide" evidence="1">
    <location>
        <begin position="1"/>
        <end position="18"/>
    </location>
</feature>
<gene>
    <name evidence="3" type="ORF">FHU10_3848</name>
</gene>
<dbReference type="EMBL" id="VISQ01000001">
    <property type="protein sequence ID" value="TVZ71228.1"/>
    <property type="molecule type" value="Genomic_DNA"/>
</dbReference>
<dbReference type="InterPro" id="IPR036937">
    <property type="entry name" value="Adhesion_dom_fimbrial_sf"/>
</dbReference>
<sequence length="449" mass="46606">MRKTLSAAFLMLSGIALATPGWATCYRITTTNNTPSSNYYTEPGKGTAANWDGSTDSSGSTGTLPTVVNINNSTFQPDGTLLASGTVSILQAGAQTYSADQILFRCTASEAGNLYEFYATNGDATYAGNKEVGSAYGLPESYQTYANGMALRATNMITGEYYSRYWKSRPLTNLDTDSLGWILVKAKNFSDTKVELFRLSNSSGPLTTSGIYPQSQPATYIAFKGGGFSPALTNGADSNSQYSGWYNAWPGAVNLYNRMYLRRSATCSVTNVTPTVRFPIITVAELKAGGTRQMPITIQFNCQTGAPASTGVTALASGVGANQTAMGILVSPANAAAAVAAGFGTTGAGVSYLLSDGYGTDPSVATGVGIQISRNNGTVMNLLSTLSGSVLGGNAAGWYPVLDDATPGTVVSGVTTYTKTLNATLKALPGKTVSAGKVNATAQVIIQVQ</sequence>
<dbReference type="Gene3D" id="2.60.40.1090">
    <property type="entry name" value="Fimbrial-type adhesion domain"/>
    <property type="match status" value="1"/>
</dbReference>
<protein>
    <submittedName>
        <fullName evidence="3">Fimbrial protein</fullName>
    </submittedName>
</protein>
<dbReference type="InterPro" id="IPR011228">
    <property type="entry name" value="UCP029766"/>
</dbReference>
<evidence type="ECO:0000313" key="3">
    <source>
        <dbReference type="EMBL" id="TVZ71228.1"/>
    </source>
</evidence>
<comment type="caution">
    <text evidence="3">The sequence shown here is derived from an EMBL/GenBank/DDBJ whole genome shotgun (WGS) entry which is preliminary data.</text>
</comment>
<reference evidence="3" key="1">
    <citation type="submission" date="2019-06" db="EMBL/GenBank/DDBJ databases">
        <authorList>
            <person name="Deangelis K."/>
            <person name="Huntemann M."/>
            <person name="Clum A."/>
            <person name="Pillay M."/>
            <person name="Palaniappan K."/>
            <person name="Varghese N."/>
            <person name="Mikhailova N."/>
            <person name="Stamatis D."/>
            <person name="Reddy T."/>
            <person name="Daum C."/>
            <person name="Shapiro N."/>
            <person name="Ivanova N."/>
            <person name="Kyrpides N."/>
            <person name="Woyke T."/>
        </authorList>
    </citation>
    <scope>NUCLEOTIDE SEQUENCE [LARGE SCALE GENOMIC DNA]</scope>
    <source>
        <strain evidence="3">128R</strain>
    </source>
</reference>
<evidence type="ECO:0000256" key="1">
    <source>
        <dbReference type="SAM" id="SignalP"/>
    </source>
</evidence>
<reference evidence="3" key="2">
    <citation type="submission" date="2019-08" db="EMBL/GenBank/DDBJ databases">
        <title>Investigation of anaerobic lignin degradation for improved lignocellulosic biofuels.</title>
        <authorList>
            <person name="Deangelis K.PhD."/>
        </authorList>
    </citation>
    <scope>NUCLEOTIDE SEQUENCE [LARGE SCALE GENOMIC DNA]</scope>
    <source>
        <strain evidence="3">128R</strain>
    </source>
</reference>
<dbReference type="SUPFAM" id="SSF49401">
    <property type="entry name" value="Bacterial adhesins"/>
    <property type="match status" value="1"/>
</dbReference>
<name>A0A542D0Y0_SERFO</name>
<dbReference type="GO" id="GO:0007155">
    <property type="term" value="P:cell adhesion"/>
    <property type="evidence" value="ECO:0007669"/>
    <property type="project" value="InterPro"/>
</dbReference>
<dbReference type="GO" id="GO:0009289">
    <property type="term" value="C:pilus"/>
    <property type="evidence" value="ECO:0007669"/>
    <property type="project" value="InterPro"/>
</dbReference>
<keyword evidence="1" id="KW-0732">Signal</keyword>
<proteinExistence type="predicted"/>
<dbReference type="PIRSF" id="PIRSF029766">
    <property type="entry name" value="UCP029766"/>
    <property type="match status" value="1"/>
</dbReference>
<accession>A0A542D0Y0</accession>
<evidence type="ECO:0000259" key="2">
    <source>
        <dbReference type="Pfam" id="PF00419"/>
    </source>
</evidence>
<dbReference type="Pfam" id="PF00419">
    <property type="entry name" value="Fimbrial"/>
    <property type="match status" value="1"/>
</dbReference>
<feature type="chain" id="PRO_5021789507" evidence="1">
    <location>
        <begin position="19"/>
        <end position="449"/>
    </location>
</feature>